<keyword evidence="4" id="KW-1185">Reference proteome</keyword>
<evidence type="ECO:0000313" key="3">
    <source>
        <dbReference type="EMBL" id="KAF2648520.1"/>
    </source>
</evidence>
<name>A0A6A6SLM7_9PLEO</name>
<keyword evidence="2" id="KW-1133">Transmembrane helix</keyword>
<feature type="transmembrane region" description="Helical" evidence="2">
    <location>
        <begin position="36"/>
        <end position="58"/>
    </location>
</feature>
<keyword evidence="2" id="KW-0812">Transmembrane</keyword>
<organism evidence="3 4">
    <name type="scientific">Lophiostoma macrostomum CBS 122681</name>
    <dbReference type="NCBI Taxonomy" id="1314788"/>
    <lineage>
        <taxon>Eukaryota</taxon>
        <taxon>Fungi</taxon>
        <taxon>Dikarya</taxon>
        <taxon>Ascomycota</taxon>
        <taxon>Pezizomycotina</taxon>
        <taxon>Dothideomycetes</taxon>
        <taxon>Pleosporomycetidae</taxon>
        <taxon>Pleosporales</taxon>
        <taxon>Lophiostomataceae</taxon>
        <taxon>Lophiostoma</taxon>
    </lineage>
</organism>
<proteinExistence type="predicted"/>
<evidence type="ECO:0000256" key="1">
    <source>
        <dbReference type="SAM" id="MobiDB-lite"/>
    </source>
</evidence>
<sequence>MERDSSDVESTSKECNDPLLPSSSLPRHRSRPQRRWVVLVTSHSLQIILLFSILFLTLHTLFSSTSSSEHGLSEPSTPLLASSSSKSIDCGTTHQSASAAGCIFDPLGYHWVPPACYDAATVAEFQQFLALPSLEYGAFPFFRSADSSDRIASYEELSQRVGMKTYSTQQEHLAHCVFLMRRLERARGGDFRYDGVGGYAHIEHCSSQVLDKILDSGENKTGLHAVIMMNVVNEC</sequence>
<dbReference type="AlphaFoldDB" id="A0A6A6SLM7"/>
<evidence type="ECO:0000313" key="4">
    <source>
        <dbReference type="Proteomes" id="UP000799324"/>
    </source>
</evidence>
<feature type="compositionally biased region" description="Basic and acidic residues" evidence="1">
    <location>
        <begin position="1"/>
        <end position="16"/>
    </location>
</feature>
<evidence type="ECO:0000256" key="2">
    <source>
        <dbReference type="SAM" id="Phobius"/>
    </source>
</evidence>
<feature type="region of interest" description="Disordered" evidence="1">
    <location>
        <begin position="1"/>
        <end position="28"/>
    </location>
</feature>
<accession>A0A6A6SLM7</accession>
<keyword evidence="2" id="KW-0472">Membrane</keyword>
<dbReference type="OrthoDB" id="3501153at2759"/>
<dbReference type="PANTHER" id="PTHR35896:SF3">
    <property type="entry name" value="MAJOR FACILITATOR SUPERFAMILY TRANSPORTER"/>
    <property type="match status" value="1"/>
</dbReference>
<protein>
    <submittedName>
        <fullName evidence="3">Uncharacterized protein</fullName>
    </submittedName>
</protein>
<dbReference type="EMBL" id="MU004534">
    <property type="protein sequence ID" value="KAF2648520.1"/>
    <property type="molecule type" value="Genomic_DNA"/>
</dbReference>
<dbReference type="Proteomes" id="UP000799324">
    <property type="component" value="Unassembled WGS sequence"/>
</dbReference>
<dbReference type="InterPro" id="IPR053008">
    <property type="entry name" value="Phomopsin_biosynth_assoc"/>
</dbReference>
<gene>
    <name evidence="3" type="ORF">K491DRAFT_722489</name>
</gene>
<dbReference type="PANTHER" id="PTHR35896">
    <property type="entry name" value="IG-LIKE DOMAIN-CONTAINING PROTEIN"/>
    <property type="match status" value="1"/>
</dbReference>
<reference evidence="3" key="1">
    <citation type="journal article" date="2020" name="Stud. Mycol.">
        <title>101 Dothideomycetes genomes: a test case for predicting lifestyles and emergence of pathogens.</title>
        <authorList>
            <person name="Haridas S."/>
            <person name="Albert R."/>
            <person name="Binder M."/>
            <person name="Bloem J."/>
            <person name="Labutti K."/>
            <person name="Salamov A."/>
            <person name="Andreopoulos B."/>
            <person name="Baker S."/>
            <person name="Barry K."/>
            <person name="Bills G."/>
            <person name="Bluhm B."/>
            <person name="Cannon C."/>
            <person name="Castanera R."/>
            <person name="Culley D."/>
            <person name="Daum C."/>
            <person name="Ezra D."/>
            <person name="Gonzalez J."/>
            <person name="Henrissat B."/>
            <person name="Kuo A."/>
            <person name="Liang C."/>
            <person name="Lipzen A."/>
            <person name="Lutzoni F."/>
            <person name="Magnuson J."/>
            <person name="Mondo S."/>
            <person name="Nolan M."/>
            <person name="Ohm R."/>
            <person name="Pangilinan J."/>
            <person name="Park H.-J."/>
            <person name="Ramirez L."/>
            <person name="Alfaro M."/>
            <person name="Sun H."/>
            <person name="Tritt A."/>
            <person name="Yoshinaga Y."/>
            <person name="Zwiers L.-H."/>
            <person name="Turgeon B."/>
            <person name="Goodwin S."/>
            <person name="Spatafora J."/>
            <person name="Crous P."/>
            <person name="Grigoriev I."/>
        </authorList>
    </citation>
    <scope>NUCLEOTIDE SEQUENCE</scope>
    <source>
        <strain evidence="3">CBS 122681</strain>
    </source>
</reference>